<reference evidence="8 9" key="1">
    <citation type="journal article" date="2017" name="Curr. Microbiol.">
        <title>Mucilaginibacter ginsenosidivorans sp. nov., Isolated from Soil of Ginseng Field.</title>
        <authorList>
            <person name="Kim M.M."/>
            <person name="Siddiqi M.Z."/>
            <person name="Im W.T."/>
        </authorList>
    </citation>
    <scope>NUCLEOTIDE SEQUENCE [LARGE SCALE GENOMIC DNA]</scope>
    <source>
        <strain evidence="8 9">Gsoil 3017</strain>
    </source>
</reference>
<dbReference type="GO" id="GO:0016787">
    <property type="term" value="F:hydrolase activity"/>
    <property type="evidence" value="ECO:0007669"/>
    <property type="project" value="UniProtKB-KW"/>
</dbReference>
<dbReference type="GO" id="GO:0004519">
    <property type="term" value="F:endonuclease activity"/>
    <property type="evidence" value="ECO:0007669"/>
    <property type="project" value="UniProtKB-KW"/>
</dbReference>
<dbReference type="AlphaFoldDB" id="A0A5B8UUW1"/>
<evidence type="ECO:0000256" key="1">
    <source>
        <dbReference type="ARBA" id="ARBA00006620"/>
    </source>
</evidence>
<protein>
    <submittedName>
        <fullName evidence="8">Type II toxin-antitoxin system HicA family toxin</fullName>
    </submittedName>
</protein>
<keyword evidence="3" id="KW-0540">Nuclease</keyword>
<evidence type="ECO:0000256" key="6">
    <source>
        <dbReference type="ARBA" id="ARBA00022884"/>
    </source>
</evidence>
<evidence type="ECO:0000313" key="8">
    <source>
        <dbReference type="EMBL" id="QEC62723.1"/>
    </source>
</evidence>
<keyword evidence="9" id="KW-1185">Reference proteome</keyword>
<evidence type="ECO:0000256" key="2">
    <source>
        <dbReference type="ARBA" id="ARBA00022649"/>
    </source>
</evidence>
<keyword evidence="2" id="KW-1277">Toxin-antitoxin system</keyword>
<evidence type="ECO:0000256" key="4">
    <source>
        <dbReference type="ARBA" id="ARBA00022759"/>
    </source>
</evidence>
<keyword evidence="5" id="KW-0378">Hydrolase</keyword>
<evidence type="ECO:0000313" key="9">
    <source>
        <dbReference type="Proteomes" id="UP000321479"/>
    </source>
</evidence>
<keyword evidence="6" id="KW-0694">RNA-binding</keyword>
<dbReference type="RefSeq" id="WP_147031300.1">
    <property type="nucleotide sequence ID" value="NZ_CP042436.1"/>
</dbReference>
<evidence type="ECO:0000256" key="5">
    <source>
        <dbReference type="ARBA" id="ARBA00022801"/>
    </source>
</evidence>
<evidence type="ECO:0000256" key="3">
    <source>
        <dbReference type="ARBA" id="ARBA00022722"/>
    </source>
</evidence>
<evidence type="ECO:0000256" key="7">
    <source>
        <dbReference type="ARBA" id="ARBA00023016"/>
    </source>
</evidence>
<dbReference type="OrthoDB" id="121656at2"/>
<dbReference type="GO" id="GO:0003729">
    <property type="term" value="F:mRNA binding"/>
    <property type="evidence" value="ECO:0007669"/>
    <property type="project" value="InterPro"/>
</dbReference>
<dbReference type="InterPro" id="IPR038570">
    <property type="entry name" value="HicA_sf"/>
</dbReference>
<comment type="similarity">
    <text evidence="1">Belongs to the HicA mRNA interferase family.</text>
</comment>
<organism evidence="8 9">
    <name type="scientific">Mucilaginibacter ginsenosidivorans</name>
    <dbReference type="NCBI Taxonomy" id="398053"/>
    <lineage>
        <taxon>Bacteria</taxon>
        <taxon>Pseudomonadati</taxon>
        <taxon>Bacteroidota</taxon>
        <taxon>Sphingobacteriia</taxon>
        <taxon>Sphingobacteriales</taxon>
        <taxon>Sphingobacteriaceae</taxon>
        <taxon>Mucilaginibacter</taxon>
    </lineage>
</organism>
<dbReference type="KEGG" id="mgin:FRZ54_09035"/>
<keyword evidence="4" id="KW-0255">Endonuclease</keyword>
<sequence length="81" mass="9097">MSPKTPRNVSGSDLVKLLSKYGYEVVRQKGSHIRLSRFTKESTHNLTIPNHNPLKLGTLNAILSDASDQLKINKEELINKL</sequence>
<keyword evidence="7" id="KW-0346">Stress response</keyword>
<dbReference type="SUPFAM" id="SSF54786">
    <property type="entry name" value="YcfA/nrd intein domain"/>
    <property type="match status" value="1"/>
</dbReference>
<dbReference type="EMBL" id="CP042436">
    <property type="protein sequence ID" value="QEC62723.1"/>
    <property type="molecule type" value="Genomic_DNA"/>
</dbReference>
<proteinExistence type="inferred from homology"/>
<name>A0A5B8UUW1_9SPHI</name>
<dbReference type="InterPro" id="IPR012933">
    <property type="entry name" value="HicA_mRNA_interferase"/>
</dbReference>
<dbReference type="Pfam" id="PF07927">
    <property type="entry name" value="HicA_toxin"/>
    <property type="match status" value="1"/>
</dbReference>
<accession>A0A5B8UUW1</accession>
<dbReference type="Gene3D" id="3.30.920.30">
    <property type="entry name" value="Hypothetical protein"/>
    <property type="match status" value="1"/>
</dbReference>
<gene>
    <name evidence="8" type="ORF">FRZ54_09035</name>
</gene>
<dbReference type="Proteomes" id="UP000321479">
    <property type="component" value="Chromosome"/>
</dbReference>